<name>A0A3P7HXH5_STRVU</name>
<dbReference type="AlphaFoldDB" id="A0A3P7HXH5"/>
<dbReference type="OrthoDB" id="3256376at2759"/>
<proteinExistence type="predicted"/>
<feature type="transmembrane region" description="Helical" evidence="1">
    <location>
        <begin position="88"/>
        <end position="107"/>
    </location>
</feature>
<keyword evidence="1" id="KW-0812">Transmembrane</keyword>
<dbReference type="InterPro" id="IPR011009">
    <property type="entry name" value="Kinase-like_dom_sf"/>
</dbReference>
<dbReference type="Gene3D" id="3.30.200.20">
    <property type="entry name" value="Phosphorylase Kinase, domain 1"/>
    <property type="match status" value="2"/>
</dbReference>
<evidence type="ECO:0000313" key="3">
    <source>
        <dbReference type="Proteomes" id="UP000270094"/>
    </source>
</evidence>
<protein>
    <recommendedName>
        <fullName evidence="4">Protein kinase domain-containing protein</fullName>
    </recommendedName>
</protein>
<dbReference type="EMBL" id="UYYB01001282">
    <property type="protein sequence ID" value="VDM65731.1"/>
    <property type="molecule type" value="Genomic_DNA"/>
</dbReference>
<evidence type="ECO:0000256" key="1">
    <source>
        <dbReference type="SAM" id="Phobius"/>
    </source>
</evidence>
<evidence type="ECO:0000313" key="2">
    <source>
        <dbReference type="EMBL" id="VDM65731.1"/>
    </source>
</evidence>
<keyword evidence="1" id="KW-0472">Membrane</keyword>
<keyword evidence="1" id="KW-1133">Transmembrane helix</keyword>
<sequence length="264" mass="29889">MFGVNVTHVIGHTTNCKKFDKSGFCLESTNNSVYISGIRYNRLYGIIICAVKDLRKQHIPYVMGVPYARKPKASKILIKHNKLGMTNYIAFVAACCLTGIAGVYFYISKRKKHAFDLEKLDSKREVSYFDIAERIGDIWEIERHNLIIYNEVELGSGAFGTVFLGKLLGRFPSREDATSQLRANLVKAADHQYRIFGLEFFQSRKAADLLKKSSDLCDFISKVGVAQVAVKMLPDLANSLFRGEFLREIGLMKTLGYHERLLIS</sequence>
<dbReference type="Proteomes" id="UP000270094">
    <property type="component" value="Unassembled WGS sequence"/>
</dbReference>
<keyword evidence="3" id="KW-1185">Reference proteome</keyword>
<accession>A0A3P7HXH5</accession>
<reference evidence="2 3" key="1">
    <citation type="submission" date="2018-11" db="EMBL/GenBank/DDBJ databases">
        <authorList>
            <consortium name="Pathogen Informatics"/>
        </authorList>
    </citation>
    <scope>NUCLEOTIDE SEQUENCE [LARGE SCALE GENOMIC DNA]</scope>
</reference>
<evidence type="ECO:0008006" key="4">
    <source>
        <dbReference type="Google" id="ProtNLM"/>
    </source>
</evidence>
<gene>
    <name evidence="2" type="ORF">SVUK_LOCUS729</name>
</gene>
<dbReference type="SUPFAM" id="SSF56112">
    <property type="entry name" value="Protein kinase-like (PK-like)"/>
    <property type="match status" value="1"/>
</dbReference>
<organism evidence="2 3">
    <name type="scientific">Strongylus vulgaris</name>
    <name type="common">Blood worm</name>
    <dbReference type="NCBI Taxonomy" id="40348"/>
    <lineage>
        <taxon>Eukaryota</taxon>
        <taxon>Metazoa</taxon>
        <taxon>Ecdysozoa</taxon>
        <taxon>Nematoda</taxon>
        <taxon>Chromadorea</taxon>
        <taxon>Rhabditida</taxon>
        <taxon>Rhabditina</taxon>
        <taxon>Rhabditomorpha</taxon>
        <taxon>Strongyloidea</taxon>
        <taxon>Strongylidae</taxon>
        <taxon>Strongylus</taxon>
    </lineage>
</organism>